<reference evidence="8" key="1">
    <citation type="submission" date="2016-02" db="EMBL/GenBank/DDBJ databases">
        <authorList>
            <person name="Rodrigo-Torres Lidia"/>
            <person name="Arahal R.David."/>
        </authorList>
    </citation>
    <scope>NUCLEOTIDE SEQUENCE [LARGE SCALE GENOMIC DNA]</scope>
    <source>
        <strain evidence="8">CECT 9029</strain>
    </source>
</reference>
<organism evidence="7 8">
    <name type="scientific">Grimontia celer</name>
    <dbReference type="NCBI Taxonomy" id="1796497"/>
    <lineage>
        <taxon>Bacteria</taxon>
        <taxon>Pseudomonadati</taxon>
        <taxon>Pseudomonadota</taxon>
        <taxon>Gammaproteobacteria</taxon>
        <taxon>Vibrionales</taxon>
        <taxon>Vibrionaceae</taxon>
        <taxon>Grimontia</taxon>
    </lineage>
</organism>
<dbReference type="STRING" id="1796497.GCE9029_01434"/>
<dbReference type="InterPro" id="IPR004089">
    <property type="entry name" value="MCPsignal_dom"/>
</dbReference>
<dbReference type="CDD" id="cd18773">
    <property type="entry name" value="PDC1_HK_sensor"/>
    <property type="match status" value="1"/>
</dbReference>
<dbReference type="FunFam" id="1.10.287.950:FF:000001">
    <property type="entry name" value="Methyl-accepting chemotaxis sensory transducer"/>
    <property type="match status" value="1"/>
</dbReference>
<evidence type="ECO:0000313" key="8">
    <source>
        <dbReference type="Proteomes" id="UP000071641"/>
    </source>
</evidence>
<sequence>MKRKTSISVKFTLIVFCISAIPLFIVSAISVNSSVDSLRELLAKNLMTKSVMVGESIDDFFTQRIADIKVLSQADVLESDDTEAVQQYFSEVIDANKLLSDIWVITPGGKVKATANEQENVGSDVGDINPSVFTLFESALNAQQGDVYLTDSVPYQNGSSVFLVTPITDDSNTIVTSVLLVEVSMAPIKQIVSTFNDNVIGDKFVYLLNDDSEVIASDDPDQTLYEAFNDLAVKSDVLNATEEDGSNAFVIYHDVYGHEVMAGMADMRAHGQNGALDWGIIAVAEIEAIGAPAIQLRNLVVSIALFCVAFSCISAALYSRSLVRPIKMICERMDDLAKGDLTARLHIRSNDEIGMLAKTFNHFVEKQGSLIRQISDSTTQLRNELVKVSTAVSETQKASEQQLEENQRVALAATEMTASIQAVAVSAENASTETRNAEYDVINGKEVISGTIRSIEMLAEDIQNASSIVQKVETDSNEVGKVMDVISGIAEQTNLLALNAAIEAARAGSQGRGFAVVADEVRTLASLTQQSTGEIRTIVEGLQDGSANSVKAMANSSEKASQLITSAADADEVLIKITNKTQTISEMNNEIALSAEQQSMSSQTISDSILLITDMANKTGECAIRSKSSVEKLEGISRTIDGLIGRFKY</sequence>
<comment type="similarity">
    <text evidence="3">Belongs to the methyl-accepting chemotaxis (MCP) protein family.</text>
</comment>
<dbReference type="Pfam" id="PF00672">
    <property type="entry name" value="HAMP"/>
    <property type="match status" value="1"/>
</dbReference>
<evidence type="ECO:0000256" key="3">
    <source>
        <dbReference type="ARBA" id="ARBA00029447"/>
    </source>
</evidence>
<keyword evidence="8" id="KW-1185">Reference proteome</keyword>
<protein>
    <submittedName>
        <fullName evidence="7">Methyl-accepting chemotaxis protein PctB</fullName>
    </submittedName>
</protein>
<evidence type="ECO:0000256" key="2">
    <source>
        <dbReference type="ARBA" id="ARBA00023224"/>
    </source>
</evidence>
<gene>
    <name evidence="7" type="primary">pctB_4</name>
    <name evidence="7" type="ORF">GCE9029_01434</name>
</gene>
<accession>A0A128EXT4</accession>
<dbReference type="Pfam" id="PF00015">
    <property type="entry name" value="MCPsignal"/>
    <property type="match status" value="1"/>
</dbReference>
<dbReference type="OrthoDB" id="2489132at2"/>
<dbReference type="PROSITE" id="PS50111">
    <property type="entry name" value="CHEMOTAXIS_TRANSDUC_2"/>
    <property type="match status" value="1"/>
</dbReference>
<name>A0A128EXT4_9GAMM</name>
<evidence type="ECO:0000313" key="7">
    <source>
        <dbReference type="EMBL" id="CZF79392.1"/>
    </source>
</evidence>
<dbReference type="GO" id="GO:0016020">
    <property type="term" value="C:membrane"/>
    <property type="evidence" value="ECO:0007669"/>
    <property type="project" value="UniProtKB-SubCell"/>
</dbReference>
<feature type="domain" description="HAMP" evidence="6">
    <location>
        <begin position="320"/>
        <end position="372"/>
    </location>
</feature>
<evidence type="ECO:0000259" key="5">
    <source>
        <dbReference type="PROSITE" id="PS50111"/>
    </source>
</evidence>
<dbReference type="InterPro" id="IPR003660">
    <property type="entry name" value="HAMP_dom"/>
</dbReference>
<dbReference type="Proteomes" id="UP000071641">
    <property type="component" value="Unassembled WGS sequence"/>
</dbReference>
<dbReference type="CDD" id="cd06225">
    <property type="entry name" value="HAMP"/>
    <property type="match status" value="1"/>
</dbReference>
<dbReference type="Gene3D" id="3.30.450.20">
    <property type="entry name" value="PAS domain"/>
    <property type="match status" value="1"/>
</dbReference>
<dbReference type="EMBL" id="FIZX01000001">
    <property type="protein sequence ID" value="CZF79392.1"/>
    <property type="molecule type" value="Genomic_DNA"/>
</dbReference>
<dbReference type="PANTHER" id="PTHR32089:SF112">
    <property type="entry name" value="LYSOZYME-LIKE PROTEIN-RELATED"/>
    <property type="match status" value="1"/>
</dbReference>
<evidence type="ECO:0000259" key="6">
    <source>
        <dbReference type="PROSITE" id="PS50885"/>
    </source>
</evidence>
<dbReference type="PROSITE" id="PS50885">
    <property type="entry name" value="HAMP"/>
    <property type="match status" value="1"/>
</dbReference>
<dbReference type="AlphaFoldDB" id="A0A128EXT4"/>
<keyword evidence="2 4" id="KW-0807">Transducer</keyword>
<feature type="domain" description="Methyl-accepting transducer" evidence="5">
    <location>
        <begin position="377"/>
        <end position="613"/>
    </location>
</feature>
<dbReference type="CDD" id="cd11386">
    <property type="entry name" value="MCP_signal"/>
    <property type="match status" value="1"/>
</dbReference>
<dbReference type="PANTHER" id="PTHR32089">
    <property type="entry name" value="METHYL-ACCEPTING CHEMOTAXIS PROTEIN MCPB"/>
    <property type="match status" value="1"/>
</dbReference>
<evidence type="ECO:0000256" key="1">
    <source>
        <dbReference type="ARBA" id="ARBA00004370"/>
    </source>
</evidence>
<dbReference type="GO" id="GO:0007165">
    <property type="term" value="P:signal transduction"/>
    <property type="evidence" value="ECO:0007669"/>
    <property type="project" value="UniProtKB-KW"/>
</dbReference>
<dbReference type="SUPFAM" id="SSF58104">
    <property type="entry name" value="Methyl-accepting chemotaxis protein (MCP) signaling domain"/>
    <property type="match status" value="1"/>
</dbReference>
<evidence type="ECO:0000256" key="4">
    <source>
        <dbReference type="PROSITE-ProRule" id="PRU00284"/>
    </source>
</evidence>
<dbReference type="RefSeq" id="WP_062662119.1">
    <property type="nucleotide sequence ID" value="NZ_FIZX01000001.1"/>
</dbReference>
<comment type="subcellular location">
    <subcellularLocation>
        <location evidence="1">Membrane</location>
    </subcellularLocation>
</comment>
<dbReference type="SMART" id="SM00283">
    <property type="entry name" value="MA"/>
    <property type="match status" value="1"/>
</dbReference>
<dbReference type="GO" id="GO:0006935">
    <property type="term" value="P:chemotaxis"/>
    <property type="evidence" value="ECO:0007669"/>
    <property type="project" value="UniProtKB-ARBA"/>
</dbReference>
<dbReference type="SMART" id="SM00304">
    <property type="entry name" value="HAMP"/>
    <property type="match status" value="1"/>
</dbReference>
<dbReference type="Gene3D" id="1.10.287.950">
    <property type="entry name" value="Methyl-accepting chemotaxis protein"/>
    <property type="match status" value="1"/>
</dbReference>
<proteinExistence type="inferred from homology"/>